<dbReference type="InterPro" id="IPR008271">
    <property type="entry name" value="Ser/Thr_kinase_AS"/>
</dbReference>
<dbReference type="PANTHER" id="PTHR44167:SF24">
    <property type="entry name" value="SERINE_THREONINE-PROTEIN KINASE CHK2"/>
    <property type="match status" value="1"/>
</dbReference>
<dbReference type="PATRIC" id="fig|999552.6.peg.2228"/>
<organism evidence="2 3">
    <name type="scientific">Leisingera methylohalidivorans DSM 14336</name>
    <dbReference type="NCBI Taxonomy" id="999552"/>
    <lineage>
        <taxon>Bacteria</taxon>
        <taxon>Pseudomonadati</taxon>
        <taxon>Pseudomonadota</taxon>
        <taxon>Alphaproteobacteria</taxon>
        <taxon>Rhodobacterales</taxon>
        <taxon>Roseobacteraceae</taxon>
        <taxon>Leisingera</taxon>
    </lineage>
</organism>
<evidence type="ECO:0000313" key="2">
    <source>
        <dbReference type="EMBL" id="AHD03085.1"/>
    </source>
</evidence>
<dbReference type="GO" id="GO:0004672">
    <property type="term" value="F:protein kinase activity"/>
    <property type="evidence" value="ECO:0007669"/>
    <property type="project" value="InterPro"/>
</dbReference>
<dbReference type="PROSITE" id="PS50011">
    <property type="entry name" value="PROTEIN_KINASE_DOM"/>
    <property type="match status" value="1"/>
</dbReference>
<dbReference type="Pfam" id="PF00069">
    <property type="entry name" value="Pkinase"/>
    <property type="match status" value="1"/>
</dbReference>
<sequence>MRNNKQIVTLNVDGLIERAFQTNERTRQAKLLSYDGYAITDSQAFIAKDAYCCLNLHGTVYQKSRWVMNGAERRKLTEGATGTKYRAFLTWLFQSHNVVFVGVNPEDVAVSPAIQEAQKTGILGEHFWICPAPNSETRKWAEKNGVRIIAYTPEILKDGSRVHSTTICSILDDLEQYTAPEPEVKLPITRTEIDVEEFPECSTLIDMINKNRSETIDLMAGAATGLGCKYEFTSRQLHEFIRRNSLAIQMATALDSKVDGYNSLGQYKLHEKLQGSGSSSVWLVEDTTNGGDYLIAKVLNGNTHEDETERQSFRRGIQSMYLLNGSNSSIAPKYIDHLELPLAVIMEHVNGSPLSEVMAMGDFCEPDDTLKMFLTISRAVRNCHISDGQVLHRDLKPGNIIFEDWFPGYEKSQLLEASVRLINFDLSWHRFSSGNTKAISAEETGYYAPEQKGLKNTAPPRSASTDAYMLGMILYYLVCSEHPPEGGARLIDWVDQVRRVVNRRFKNRTVSNRVTRLIDLMTRQEMNERLDIEAAQAEVESLLNFMKRDFHKVDHDVFVENLIATSGRDYSWDVDKIEGKIRTSIQAEFLIRYQPKGMSCEIEFSRSRGDADTRATFGPKINKKISESIQSLKDAGWICEEGGAVIRSLKAKIKISDLIAKTDLGASEMNTLSGRLLANFD</sequence>
<evidence type="ECO:0000259" key="1">
    <source>
        <dbReference type="PROSITE" id="PS50011"/>
    </source>
</evidence>
<dbReference type="STRING" id="999552.METH_11160"/>
<dbReference type="SUPFAM" id="SSF56112">
    <property type="entry name" value="Protein kinase-like (PK-like)"/>
    <property type="match status" value="1"/>
</dbReference>
<dbReference type="PROSITE" id="PS00108">
    <property type="entry name" value="PROTEIN_KINASE_ST"/>
    <property type="match status" value="1"/>
</dbReference>
<dbReference type="InterPro" id="IPR000719">
    <property type="entry name" value="Prot_kinase_dom"/>
</dbReference>
<proteinExistence type="predicted"/>
<dbReference type="Pfam" id="PF13289">
    <property type="entry name" value="SIR2_2"/>
    <property type="match status" value="1"/>
</dbReference>
<name>V9W0B3_9RHOB</name>
<dbReference type="InterPro" id="IPR011009">
    <property type="entry name" value="Kinase-like_dom_sf"/>
</dbReference>
<dbReference type="PANTHER" id="PTHR44167">
    <property type="entry name" value="OVARIAN-SPECIFIC SERINE/THREONINE-PROTEIN KINASE LOK-RELATED"/>
    <property type="match status" value="1"/>
</dbReference>
<dbReference type="HOGENOM" id="CLU_403760_0_0_5"/>
<feature type="domain" description="Protein kinase" evidence="1">
    <location>
        <begin position="267"/>
        <end position="543"/>
    </location>
</feature>
<dbReference type="AlphaFoldDB" id="V9W0B3"/>
<evidence type="ECO:0000313" key="3">
    <source>
        <dbReference type="Proteomes" id="UP000018780"/>
    </source>
</evidence>
<dbReference type="GO" id="GO:0005524">
    <property type="term" value="F:ATP binding"/>
    <property type="evidence" value="ECO:0007669"/>
    <property type="project" value="InterPro"/>
</dbReference>
<reference evidence="2 3" key="1">
    <citation type="submission" date="2013-09" db="EMBL/GenBank/DDBJ databases">
        <authorList>
            <consortium name="DOE Joint Genome Institute"/>
            <person name="Klenk H.-P."/>
            <person name="Huntemann M."/>
            <person name="Han J."/>
            <person name="Chen A."/>
            <person name="Kyrpides N."/>
            <person name="Mavromatis K."/>
            <person name="Markowitz V."/>
            <person name="Palaniappan K."/>
            <person name="Ivanova N."/>
            <person name="Schaumberg A."/>
            <person name="Pati A."/>
            <person name="Liolios K."/>
            <person name="Nordberg H.P."/>
            <person name="Cantor M.N."/>
            <person name="Hua S.X."/>
            <person name="Woyke T."/>
        </authorList>
    </citation>
    <scope>NUCLEOTIDE SEQUENCE [LARGE SCALE GENOMIC DNA]</scope>
    <source>
        <strain evidence="2 3">DSM 14336</strain>
    </source>
</reference>
<protein>
    <recommendedName>
        <fullName evidence="1">Protein kinase domain-containing protein</fullName>
    </recommendedName>
</protein>
<accession>V9W0B3</accession>
<dbReference type="Gene3D" id="1.10.510.10">
    <property type="entry name" value="Transferase(Phosphotransferase) domain 1"/>
    <property type="match status" value="1"/>
</dbReference>
<dbReference type="KEGG" id="lmd:METH_11160"/>
<gene>
    <name evidence="2" type="ORF">METH_11160</name>
</gene>
<dbReference type="EMBL" id="CP006773">
    <property type="protein sequence ID" value="AHD03085.1"/>
    <property type="molecule type" value="Genomic_DNA"/>
</dbReference>
<keyword evidence="3" id="KW-1185">Reference proteome</keyword>
<dbReference type="SMART" id="SM00220">
    <property type="entry name" value="S_TKc"/>
    <property type="match status" value="1"/>
</dbReference>
<dbReference type="Proteomes" id="UP000018780">
    <property type="component" value="Chromosome"/>
</dbReference>